<feature type="domain" description="Transcriptional repressor PaaX-like central Cas2-like" evidence="1">
    <location>
        <begin position="100"/>
        <end position="170"/>
    </location>
</feature>
<gene>
    <name evidence="2" type="ORF">UV58_C0024G0012</name>
</gene>
<dbReference type="Gene3D" id="3.30.70.2650">
    <property type="match status" value="1"/>
</dbReference>
<dbReference type="SUPFAM" id="SSF143430">
    <property type="entry name" value="TTP0101/SSO1404-like"/>
    <property type="match status" value="1"/>
</dbReference>
<proteinExistence type="predicted"/>
<dbReference type="AlphaFoldDB" id="A0A0G1F342"/>
<dbReference type="Proteomes" id="UP000034810">
    <property type="component" value="Unassembled WGS sequence"/>
</dbReference>
<organism evidence="2 3">
    <name type="scientific">Candidatus Wolfebacteria bacterium GW2011_GWC1_43_10</name>
    <dbReference type="NCBI Taxonomy" id="1619011"/>
    <lineage>
        <taxon>Bacteria</taxon>
        <taxon>Candidatus Wolfeibacteriota</taxon>
    </lineage>
</organism>
<dbReference type="InterPro" id="IPR048846">
    <property type="entry name" value="PaaX-like_central"/>
</dbReference>
<evidence type="ECO:0000259" key="1">
    <source>
        <dbReference type="Pfam" id="PF20803"/>
    </source>
</evidence>
<dbReference type="Pfam" id="PF20803">
    <property type="entry name" value="PaaX_M"/>
    <property type="match status" value="1"/>
</dbReference>
<dbReference type="EMBL" id="LCFA01000024">
    <property type="protein sequence ID" value="KKS81288.1"/>
    <property type="molecule type" value="Genomic_DNA"/>
</dbReference>
<accession>A0A0G1F342</accession>
<evidence type="ECO:0000313" key="3">
    <source>
        <dbReference type="Proteomes" id="UP000034810"/>
    </source>
</evidence>
<name>A0A0G1F342_9BACT</name>
<comment type="caution">
    <text evidence="2">The sequence shown here is derived from an EMBL/GenBank/DDBJ whole genome shotgun (WGS) entry which is preliminary data.</text>
</comment>
<protein>
    <submittedName>
        <fullName evidence="2">Seg</fullName>
    </submittedName>
</protein>
<reference evidence="2 3" key="1">
    <citation type="journal article" date="2015" name="Nature">
        <title>rRNA introns, odd ribosomes, and small enigmatic genomes across a large radiation of phyla.</title>
        <authorList>
            <person name="Brown C.T."/>
            <person name="Hug L.A."/>
            <person name="Thomas B.C."/>
            <person name="Sharon I."/>
            <person name="Castelle C.J."/>
            <person name="Singh A."/>
            <person name="Wilkins M.J."/>
            <person name="Williams K.H."/>
            <person name="Banfield J.F."/>
        </authorList>
    </citation>
    <scope>NUCLEOTIDE SEQUENCE [LARGE SCALE GENOMIC DNA]</scope>
</reference>
<evidence type="ECO:0000313" key="2">
    <source>
        <dbReference type="EMBL" id="KKS81288.1"/>
    </source>
</evidence>
<sequence length="185" mass="22024">MKRLRVGPLGKKILILLGTGLALSLTQRPDRYFQIIKLARREWEKINYQALCRAIRSLYQSKLIGYQENEDGTVKLVLSDSGKHRTLQYDLDKIKIKKPAKWDNLWRMVIFDIPERFKQGRDALVDKFKQLGFCPLQKSVFIYPYDCKNEIDFLVEVFELRPYVRFILVKETDVDLDLKHRFNLR</sequence>